<comment type="subcellular location">
    <subcellularLocation>
        <location evidence="1">Cell membrane</location>
    </subcellularLocation>
</comment>
<keyword evidence="5" id="KW-1185">Reference proteome</keyword>
<dbReference type="NCBIfam" id="TIGR02854">
    <property type="entry name" value="spore_II_GA"/>
    <property type="match status" value="1"/>
</dbReference>
<dbReference type="GO" id="GO:0004190">
    <property type="term" value="F:aspartic-type endopeptidase activity"/>
    <property type="evidence" value="ECO:0007669"/>
    <property type="project" value="UniProtKB-KW"/>
</dbReference>
<keyword evidence="1 3" id="KW-0472">Membrane</keyword>
<keyword evidence="1" id="KW-0749">Sporulation</keyword>
<evidence type="ECO:0000256" key="2">
    <source>
        <dbReference type="PIRSR" id="PIRSR018571-1"/>
    </source>
</evidence>
<reference evidence="4 5" key="1">
    <citation type="submission" date="2015-09" db="EMBL/GenBank/DDBJ databases">
        <title>Genome sequence of Oxobacter pfennigii DSM 3222.</title>
        <authorList>
            <person name="Poehlein A."/>
            <person name="Bengelsdorf F.R."/>
            <person name="Schiel-Bengelsdorf B."/>
            <person name="Duerre P."/>
            <person name="Daniel R."/>
        </authorList>
    </citation>
    <scope>NUCLEOTIDE SEQUENCE [LARGE SCALE GENOMIC DNA]</scope>
    <source>
        <strain evidence="4 5">DSM 3222</strain>
    </source>
</reference>
<dbReference type="OrthoDB" id="2690199at2"/>
<comment type="function">
    <text evidence="1">Probable aspartic protease that is responsible for the proteolytic cleavage of the RNA polymerase sigma E factor (SigE/spoIIGB) to yield the active peptide in the mother cell during sporulation. Responds to a signal from the forespore that is triggered by the extracellular signal protein SpoIIR.</text>
</comment>
<dbReference type="InterPro" id="IPR005081">
    <property type="entry name" value="SpoIIGA"/>
</dbReference>
<evidence type="ECO:0000256" key="1">
    <source>
        <dbReference type="PIRNR" id="PIRNR018571"/>
    </source>
</evidence>
<gene>
    <name evidence="4" type="primary">spoIIGA</name>
    <name evidence="4" type="ORF">OXPF_21970</name>
</gene>
<feature type="transmembrane region" description="Helical" evidence="3">
    <location>
        <begin position="122"/>
        <end position="149"/>
    </location>
</feature>
<dbReference type="EC" id="3.4.23.-" evidence="1"/>
<dbReference type="GO" id="GO:0030436">
    <property type="term" value="P:asexual sporulation"/>
    <property type="evidence" value="ECO:0007669"/>
    <property type="project" value="InterPro"/>
</dbReference>
<evidence type="ECO:0000313" key="5">
    <source>
        <dbReference type="Proteomes" id="UP000050326"/>
    </source>
</evidence>
<name>A0A0P8W8H9_9CLOT</name>
<protein>
    <recommendedName>
        <fullName evidence="1">Sporulation sigma-E factor-processing peptidase</fullName>
        <ecNumber evidence="1">3.4.23.-</ecNumber>
    </recommendedName>
    <alternativeName>
        <fullName evidence="1">Membrane-associated aspartic protease</fullName>
    </alternativeName>
    <alternativeName>
        <fullName evidence="1">Stage II sporulation protein GA</fullName>
    </alternativeName>
</protein>
<sequence>MGEKMYVDVLLLENLIINLLLLKVTQRFSKIKTSRLKIFIGAAVGAVYVIAAFFSSYEILYILPVKIAVSVLMVTIAFTPKLLQDFLKALGIFYIISFAFGGAAFALFYFTQEGQIINGMFYISGFPFSLLITAFAIGYLLLVYCWGYIQGKILKDELKYTVNIKLDDKEISVEAILDTGNSLKDPITGFPVIVIEYDIIKDILPDKLSSIFNQSGHDIDFTVLGSLMDNTDWINRLRLIPYTSLGKQNGMLVGLRPDLIVLHQKNKNFEIKDVIVGIYHSKISKNGEYGGLLYPEIIK</sequence>
<accession>A0A0P8W8H9</accession>
<feature type="transmembrane region" description="Helical" evidence="3">
    <location>
        <begin position="6"/>
        <end position="24"/>
    </location>
</feature>
<dbReference type="STRING" id="36849.OXPF_21970"/>
<keyword evidence="1" id="KW-1003">Cell membrane</keyword>
<feature type="transmembrane region" description="Helical" evidence="3">
    <location>
        <begin position="60"/>
        <end position="79"/>
    </location>
</feature>
<keyword evidence="1 4" id="KW-0378">Hydrolase</keyword>
<evidence type="ECO:0000256" key="3">
    <source>
        <dbReference type="SAM" id="Phobius"/>
    </source>
</evidence>
<dbReference type="GO" id="GO:0006508">
    <property type="term" value="P:proteolysis"/>
    <property type="evidence" value="ECO:0007669"/>
    <property type="project" value="UniProtKB-KW"/>
</dbReference>
<proteinExistence type="inferred from homology"/>
<dbReference type="Proteomes" id="UP000050326">
    <property type="component" value="Unassembled WGS sequence"/>
</dbReference>
<dbReference type="GO" id="GO:0030435">
    <property type="term" value="P:sporulation resulting in formation of a cellular spore"/>
    <property type="evidence" value="ECO:0007669"/>
    <property type="project" value="UniProtKB-KW"/>
</dbReference>
<evidence type="ECO:0000313" key="4">
    <source>
        <dbReference type="EMBL" id="KPU44031.1"/>
    </source>
</evidence>
<keyword evidence="3" id="KW-1133">Transmembrane helix</keyword>
<feature type="transmembrane region" description="Helical" evidence="3">
    <location>
        <begin position="36"/>
        <end position="54"/>
    </location>
</feature>
<keyword evidence="1" id="KW-0064">Aspartyl protease</keyword>
<organism evidence="4 5">
    <name type="scientific">Oxobacter pfennigii</name>
    <dbReference type="NCBI Taxonomy" id="36849"/>
    <lineage>
        <taxon>Bacteria</taxon>
        <taxon>Bacillati</taxon>
        <taxon>Bacillota</taxon>
        <taxon>Clostridia</taxon>
        <taxon>Eubacteriales</taxon>
        <taxon>Clostridiaceae</taxon>
        <taxon>Oxobacter</taxon>
    </lineage>
</organism>
<dbReference type="RefSeq" id="WP_083479846.1">
    <property type="nucleotide sequence ID" value="NZ_LKET01000032.1"/>
</dbReference>
<feature type="transmembrane region" description="Helical" evidence="3">
    <location>
        <begin position="91"/>
        <end position="110"/>
    </location>
</feature>
<keyword evidence="3" id="KW-0812">Transmembrane</keyword>
<comment type="similarity">
    <text evidence="1">Belongs to the peptidase U4 family.</text>
</comment>
<dbReference type="AlphaFoldDB" id="A0A0P8W8H9"/>
<feature type="active site" evidence="2">
    <location>
        <position position="178"/>
    </location>
</feature>
<dbReference type="EMBL" id="LKET01000032">
    <property type="protein sequence ID" value="KPU44031.1"/>
    <property type="molecule type" value="Genomic_DNA"/>
</dbReference>
<keyword evidence="1" id="KW-0645">Protease</keyword>
<dbReference type="Pfam" id="PF03419">
    <property type="entry name" value="Peptidase_U4"/>
    <property type="match status" value="1"/>
</dbReference>
<dbReference type="PIRSF" id="PIRSF018571">
    <property type="entry name" value="SpoIIGA"/>
    <property type="match status" value="1"/>
</dbReference>
<dbReference type="GO" id="GO:0005886">
    <property type="term" value="C:plasma membrane"/>
    <property type="evidence" value="ECO:0007669"/>
    <property type="project" value="UniProtKB-SubCell"/>
</dbReference>
<comment type="caution">
    <text evidence="4">The sequence shown here is derived from an EMBL/GenBank/DDBJ whole genome shotgun (WGS) entry which is preliminary data.</text>
</comment>